<dbReference type="SUPFAM" id="SSF49478">
    <property type="entry name" value="Cna protein B-type domain"/>
    <property type="match status" value="1"/>
</dbReference>
<reference evidence="6 7" key="1">
    <citation type="submission" date="2023-07" db="EMBL/GenBank/DDBJ databases">
        <title>Sorghum-associated microbial communities from plants grown in Nebraska, USA.</title>
        <authorList>
            <person name="Schachtman D."/>
        </authorList>
    </citation>
    <scope>NUCLEOTIDE SEQUENCE [LARGE SCALE GENOMIC DNA]</scope>
    <source>
        <strain evidence="6 7">3262</strain>
    </source>
</reference>
<dbReference type="Pfam" id="PF13620">
    <property type="entry name" value="CarboxypepD_reg"/>
    <property type="match status" value="1"/>
</dbReference>
<dbReference type="EMBL" id="JAVDUU010000003">
    <property type="protein sequence ID" value="MDR6943845.1"/>
    <property type="molecule type" value="Genomic_DNA"/>
</dbReference>
<evidence type="ECO:0000313" key="7">
    <source>
        <dbReference type="Proteomes" id="UP001247620"/>
    </source>
</evidence>
<comment type="subcellular location">
    <subcellularLocation>
        <location evidence="1">Cell outer membrane</location>
    </subcellularLocation>
</comment>
<name>A0ABU1TGA4_9SPHI</name>
<evidence type="ECO:0000313" key="6">
    <source>
        <dbReference type="EMBL" id="MDR6943845.1"/>
    </source>
</evidence>
<evidence type="ECO:0000256" key="1">
    <source>
        <dbReference type="ARBA" id="ARBA00004442"/>
    </source>
</evidence>
<dbReference type="Gene3D" id="2.40.170.20">
    <property type="entry name" value="TonB-dependent receptor, beta-barrel domain"/>
    <property type="match status" value="1"/>
</dbReference>
<keyword evidence="6" id="KW-0675">Receptor</keyword>
<dbReference type="InterPro" id="IPR041700">
    <property type="entry name" value="OMP_b-brl_3"/>
</dbReference>
<dbReference type="RefSeq" id="WP_310098783.1">
    <property type="nucleotide sequence ID" value="NZ_JAVDUU010000003.1"/>
</dbReference>
<dbReference type="PANTHER" id="PTHR40980:SF4">
    <property type="entry name" value="TONB-DEPENDENT RECEPTOR-LIKE BETA-BARREL DOMAIN-CONTAINING PROTEIN"/>
    <property type="match status" value="1"/>
</dbReference>
<accession>A0ABU1TGA4</accession>
<evidence type="ECO:0000259" key="4">
    <source>
        <dbReference type="Pfam" id="PF07715"/>
    </source>
</evidence>
<evidence type="ECO:0000259" key="5">
    <source>
        <dbReference type="Pfam" id="PF14905"/>
    </source>
</evidence>
<feature type="domain" description="TonB-dependent receptor plug" evidence="4">
    <location>
        <begin position="147"/>
        <end position="228"/>
    </location>
</feature>
<sequence length="813" mass="89912">MKLKFILIIIFFSIAIIPVFAQTVPVLFGVKGITIDSVSRKPVGYITVNLRNTAKQLVRTAATKTDGIFNFEKLPPGKYLISIVSVGYNSESVPVDLTDNTKPTINLGTITISERITQLKAVSITADKPIIKQEVDKLTYDLKADPDSKSNSVLEMMRKVPLLSVDAEDNILLRGQGGYKILVNGKPSSMMERDAKNILKSMPASTIQSIEVITNPSSKYDAEGIGGIINIVTNKKVDNGYNGSINVSHVFPVGGPRAGGSFSSKQGKLEVSGFFGANIANSPVVRNSIVRLTTGNNPTNLSQNNALEFNGKNGYIETGLSYEIDSLNLISGQFNLNGNNQDGTNLQNSILNGTGGVIQRYDLFNNNEANGRGINASLNYQLGFKSSKQRLLTFSYQYFTFNNRQNADLTASNRVNYTTPDYRQQNEGESSEHTFQIDYVHPVKKLNIEGGIKAIIRDNNSDFQYQSYNSVTGNFEIDPVRSNKFDNNQNVFGAYNSYTYTLKSWAFKAGARIEETIIDADFISTASQLNKNFLNIIPSVSINKKFKNMSAINFGFSQRIQRPGIYQLNPFVDRSNPNFESSGNPNLRPAVSNNVQLGYSRSKRASLNIMLGYNYFNDLIMPVVVFNPATNITRSSFDNTGKARLFTFNANISYPITQRWSSSFNGRIAHGRVQGLVNGVLVKNQGIMYGASLNSAYNFEKGWRISVNAFLNGPNLSIQGTSNPYASTSLSLNKDIVKDKLSFSATVNNPFTKYRHNIRESFGPDFMQTNNNIAYFRGFTTSLNYRFGKLKEAIKKNKRGISNDDVQSTGAGN</sequence>
<keyword evidence="3" id="KW-0998">Cell outer membrane</keyword>
<dbReference type="Proteomes" id="UP001247620">
    <property type="component" value="Unassembled WGS sequence"/>
</dbReference>
<keyword evidence="7" id="KW-1185">Reference proteome</keyword>
<dbReference type="SUPFAM" id="SSF56935">
    <property type="entry name" value="Porins"/>
    <property type="match status" value="1"/>
</dbReference>
<organism evidence="6 7">
    <name type="scientific">Mucilaginibacter pocheonensis</name>
    <dbReference type="NCBI Taxonomy" id="398050"/>
    <lineage>
        <taxon>Bacteria</taxon>
        <taxon>Pseudomonadati</taxon>
        <taxon>Bacteroidota</taxon>
        <taxon>Sphingobacteriia</taxon>
        <taxon>Sphingobacteriales</taxon>
        <taxon>Sphingobacteriaceae</taxon>
        <taxon>Mucilaginibacter</taxon>
    </lineage>
</organism>
<dbReference type="Gene3D" id="2.60.40.1120">
    <property type="entry name" value="Carboxypeptidase-like, regulatory domain"/>
    <property type="match status" value="1"/>
</dbReference>
<comment type="caution">
    <text evidence="6">The sequence shown here is derived from an EMBL/GenBank/DDBJ whole genome shotgun (WGS) entry which is preliminary data.</text>
</comment>
<dbReference type="PANTHER" id="PTHR40980">
    <property type="entry name" value="PLUG DOMAIN-CONTAINING PROTEIN"/>
    <property type="match status" value="1"/>
</dbReference>
<proteinExistence type="predicted"/>
<evidence type="ECO:0000256" key="3">
    <source>
        <dbReference type="ARBA" id="ARBA00023237"/>
    </source>
</evidence>
<dbReference type="InterPro" id="IPR037066">
    <property type="entry name" value="Plug_dom_sf"/>
</dbReference>
<dbReference type="InterPro" id="IPR036942">
    <property type="entry name" value="Beta-barrel_TonB_sf"/>
</dbReference>
<protein>
    <submittedName>
        <fullName evidence="6">Outer membrane receptor protein involved in Fe transport</fullName>
    </submittedName>
</protein>
<dbReference type="Gene3D" id="2.170.130.10">
    <property type="entry name" value="TonB-dependent receptor, plug domain"/>
    <property type="match status" value="1"/>
</dbReference>
<keyword evidence="2" id="KW-0472">Membrane</keyword>
<evidence type="ECO:0000256" key="2">
    <source>
        <dbReference type="ARBA" id="ARBA00023136"/>
    </source>
</evidence>
<gene>
    <name evidence="6" type="ORF">J2W55_003698</name>
</gene>
<dbReference type="InterPro" id="IPR012910">
    <property type="entry name" value="Plug_dom"/>
</dbReference>
<dbReference type="Pfam" id="PF14905">
    <property type="entry name" value="OMP_b-brl_3"/>
    <property type="match status" value="1"/>
</dbReference>
<dbReference type="Pfam" id="PF07715">
    <property type="entry name" value="Plug"/>
    <property type="match status" value="1"/>
</dbReference>
<feature type="domain" description="Outer membrane protein beta-barrel" evidence="5">
    <location>
        <begin position="387"/>
        <end position="785"/>
    </location>
</feature>